<feature type="region of interest" description="Disordered" evidence="1">
    <location>
        <begin position="720"/>
        <end position="747"/>
    </location>
</feature>
<accession>A0A6J2KMW4</accession>
<protein>
    <submittedName>
        <fullName evidence="3">Uncharacterized protein LOC114252036</fullName>
    </submittedName>
</protein>
<evidence type="ECO:0000256" key="1">
    <source>
        <dbReference type="SAM" id="MobiDB-lite"/>
    </source>
</evidence>
<dbReference type="Proteomes" id="UP000504629">
    <property type="component" value="Unplaced"/>
</dbReference>
<dbReference type="KEGG" id="bman:114252036"/>
<evidence type="ECO:0000313" key="3">
    <source>
        <dbReference type="RefSeq" id="XP_028042317.1"/>
    </source>
</evidence>
<dbReference type="GeneID" id="114252036"/>
<dbReference type="OrthoDB" id="7445329at2759"/>
<reference evidence="3" key="1">
    <citation type="submission" date="2025-08" db="UniProtKB">
        <authorList>
            <consortium name="RefSeq"/>
        </authorList>
    </citation>
    <scope>IDENTIFICATION</scope>
    <source>
        <tissue evidence="3">Silk gland</tissue>
    </source>
</reference>
<feature type="compositionally biased region" description="Basic and acidic residues" evidence="1">
    <location>
        <begin position="259"/>
        <end position="271"/>
    </location>
</feature>
<gene>
    <name evidence="3" type="primary">LOC114252036</name>
</gene>
<feature type="region of interest" description="Disordered" evidence="1">
    <location>
        <begin position="241"/>
        <end position="273"/>
    </location>
</feature>
<feature type="compositionally biased region" description="Basic residues" evidence="1">
    <location>
        <begin position="720"/>
        <end position="745"/>
    </location>
</feature>
<proteinExistence type="predicted"/>
<dbReference type="RefSeq" id="XP_028042317.1">
    <property type="nucleotide sequence ID" value="XM_028186516.1"/>
</dbReference>
<organism evidence="2 3">
    <name type="scientific">Bombyx mandarina</name>
    <name type="common">Wild silk moth</name>
    <name type="synonym">Wild silkworm</name>
    <dbReference type="NCBI Taxonomy" id="7092"/>
    <lineage>
        <taxon>Eukaryota</taxon>
        <taxon>Metazoa</taxon>
        <taxon>Ecdysozoa</taxon>
        <taxon>Arthropoda</taxon>
        <taxon>Hexapoda</taxon>
        <taxon>Insecta</taxon>
        <taxon>Pterygota</taxon>
        <taxon>Neoptera</taxon>
        <taxon>Endopterygota</taxon>
        <taxon>Lepidoptera</taxon>
        <taxon>Glossata</taxon>
        <taxon>Ditrysia</taxon>
        <taxon>Bombycoidea</taxon>
        <taxon>Bombycidae</taxon>
        <taxon>Bombycinae</taxon>
        <taxon>Bombyx</taxon>
    </lineage>
</organism>
<name>A0A6J2KMW4_BOMMA</name>
<feature type="compositionally biased region" description="Basic and acidic residues" evidence="1">
    <location>
        <begin position="666"/>
        <end position="677"/>
    </location>
</feature>
<keyword evidence="2" id="KW-1185">Reference proteome</keyword>
<evidence type="ECO:0000313" key="2">
    <source>
        <dbReference type="Proteomes" id="UP000504629"/>
    </source>
</evidence>
<feature type="region of interest" description="Disordered" evidence="1">
    <location>
        <begin position="651"/>
        <end position="677"/>
    </location>
</feature>
<dbReference type="AlphaFoldDB" id="A0A6J2KMW4"/>
<sequence length="763" mass="87547">MKTENDHVLSTATCGDLRKNVEIKGHPRYITSEGYHGLNKISSKKSMVRSTSTIFYDLDEVAKRHSFHCLKENVLSNNNILKLVKNPTNKNILGGKSETIVQDCAMQVQPNFKIYDNAGLKIKRIKKRNDHDEILSSEIFLRDDEQLCNQFKTQCYYEDNAPNRNQKFWSYAKYQTEKSDVVSEEKKSKRKDRGKRTEDPCPCQLFSYACPCTNKKSLTELARNSKSLTVADNITSTTNIFRSEQRSSNNTKKKNKHKVLSDDKSNTRGHVDNNNVVTNEHISELMNRNDLNLIVDKPTDKSHNKSKSSNKKVRKLICPKCKEKVEVISITEDENAHSSSIIYHSKEISSTTAYAYRASPTAQESRIANDDICNHEPRCELVPVCQILPCDEYDCEQHKYNKQSAIPKSTPRVLRITKACRHHPPCTVVPSCQRATVLKNNCEFIPPCLHRPRCINLPLCVPLPKTPHREEYLPKPTEDDNINYPHYSRCTYIPMCQHDSHNLDKQIHMVSRLQNQCEFMTGIQQAPTYLIEPHPQGIPKNVSSCKKSRVPCSCRSNKSCQYNCIECKCRNSHLSPKKNLSNETVVFIRDVGCQFRNKTYSPIDSVIRSKSSSASFDYVKMGDYCTNIHTLRYEDKFTSPISRIELFMSSGSSSDEISPGCQSNGMHDEQSSHKIEKSGFNPNATYITAYNTQMEPRSCGIFHTYSSKYRDWLYPSQTKSRKSFSKNKNKRMFAVKTRRKSRTSKHAICCQSKKAVYPEQKRS</sequence>